<gene>
    <name evidence="2" type="ORF">Tsubulata_036418</name>
</gene>
<dbReference type="AlphaFoldDB" id="A0A9Q0FJ48"/>
<dbReference type="OrthoDB" id="1276605at2759"/>
<keyword evidence="3" id="KW-1185">Reference proteome</keyword>
<name>A0A9Q0FJ48_9ROSI</name>
<evidence type="ECO:0000313" key="3">
    <source>
        <dbReference type="Proteomes" id="UP001141552"/>
    </source>
</evidence>
<evidence type="ECO:0000313" key="2">
    <source>
        <dbReference type="EMBL" id="KAJ4831321.1"/>
    </source>
</evidence>
<reference evidence="2" key="1">
    <citation type="submission" date="2022-02" db="EMBL/GenBank/DDBJ databases">
        <authorList>
            <person name="Henning P.M."/>
            <person name="McCubbin A.G."/>
            <person name="Shore J.S."/>
        </authorList>
    </citation>
    <scope>NUCLEOTIDE SEQUENCE</scope>
    <source>
        <strain evidence="2">F60SS</strain>
        <tissue evidence="2">Leaves</tissue>
    </source>
</reference>
<dbReference type="Gene3D" id="3.90.70.10">
    <property type="entry name" value="Cysteine proteinases"/>
    <property type="match status" value="1"/>
</dbReference>
<reference evidence="2" key="2">
    <citation type="journal article" date="2023" name="Plants (Basel)">
        <title>Annotation of the Turnera subulata (Passifloraceae) Draft Genome Reveals the S-Locus Evolved after the Divergence of Turneroideae from Passifloroideae in a Stepwise Manner.</title>
        <authorList>
            <person name="Henning P.M."/>
            <person name="Roalson E.H."/>
            <person name="Mir W."/>
            <person name="McCubbin A.G."/>
            <person name="Shore J.S."/>
        </authorList>
    </citation>
    <scope>NUCLEOTIDE SEQUENCE</scope>
    <source>
        <strain evidence="2">F60SS</strain>
    </source>
</reference>
<organism evidence="2 3">
    <name type="scientific">Turnera subulata</name>
    <dbReference type="NCBI Taxonomy" id="218843"/>
    <lineage>
        <taxon>Eukaryota</taxon>
        <taxon>Viridiplantae</taxon>
        <taxon>Streptophyta</taxon>
        <taxon>Embryophyta</taxon>
        <taxon>Tracheophyta</taxon>
        <taxon>Spermatophyta</taxon>
        <taxon>Magnoliopsida</taxon>
        <taxon>eudicotyledons</taxon>
        <taxon>Gunneridae</taxon>
        <taxon>Pentapetalae</taxon>
        <taxon>rosids</taxon>
        <taxon>fabids</taxon>
        <taxon>Malpighiales</taxon>
        <taxon>Passifloraceae</taxon>
        <taxon>Turnera</taxon>
    </lineage>
</organism>
<comment type="caution">
    <text evidence="2">The sequence shown here is derived from an EMBL/GenBank/DDBJ whole genome shotgun (WGS) entry which is preliminary data.</text>
</comment>
<dbReference type="Pfam" id="PF00112">
    <property type="entry name" value="Peptidase_C1"/>
    <property type="match status" value="1"/>
</dbReference>
<dbReference type="InterPro" id="IPR038765">
    <property type="entry name" value="Papain-like_cys_pep_sf"/>
</dbReference>
<dbReference type="GO" id="GO:0006508">
    <property type="term" value="P:proteolysis"/>
    <property type="evidence" value="ECO:0007669"/>
    <property type="project" value="InterPro"/>
</dbReference>
<dbReference type="Proteomes" id="UP001141552">
    <property type="component" value="Unassembled WGS sequence"/>
</dbReference>
<evidence type="ECO:0000259" key="1">
    <source>
        <dbReference type="Pfam" id="PF00112"/>
    </source>
</evidence>
<feature type="domain" description="Peptidase C1A papain C-terminal" evidence="1">
    <location>
        <begin position="26"/>
        <end position="221"/>
    </location>
</feature>
<dbReference type="SUPFAM" id="SSF54001">
    <property type="entry name" value="Cysteine proteinases"/>
    <property type="match status" value="1"/>
</dbReference>
<sequence>MAAAENEDVTLFSWKNCKTVDGKDIIPKARKQETADTCSAYAISAYMQIVYRLTQTDQKVSEENWVEDLSAKQIIDIMTSIRSTEIKKIFDYLIKEKVLPLTVKEYDGQRQWLPYPDDPRRVFTDSVSIFGMAGLNWSSSRICREIFKHGAVIGVIPICSDFFDKAITEGTDIYKARKVLIRDGKFQKHAVVIIGWGRRGETFYWEFLNSFGDEWGKGGVGTVEMRAVLEIHFLRIAKHNIGKRSSLLATPVKDKVIT</sequence>
<dbReference type="GO" id="GO:0008234">
    <property type="term" value="F:cysteine-type peptidase activity"/>
    <property type="evidence" value="ECO:0007669"/>
    <property type="project" value="InterPro"/>
</dbReference>
<proteinExistence type="predicted"/>
<accession>A0A9Q0FJ48</accession>
<protein>
    <recommendedName>
        <fullName evidence="1">Peptidase C1A papain C-terminal domain-containing protein</fullName>
    </recommendedName>
</protein>
<dbReference type="InterPro" id="IPR000668">
    <property type="entry name" value="Peptidase_C1A_C"/>
</dbReference>
<dbReference type="EMBL" id="JAKUCV010005403">
    <property type="protein sequence ID" value="KAJ4831321.1"/>
    <property type="molecule type" value="Genomic_DNA"/>
</dbReference>